<keyword evidence="3" id="KW-0813">Transport</keyword>
<dbReference type="Proteomes" id="UP000185151">
    <property type="component" value="Unassembled WGS sequence"/>
</dbReference>
<evidence type="ECO:0000256" key="3">
    <source>
        <dbReference type="ARBA" id="ARBA00022597"/>
    </source>
</evidence>
<keyword evidence="6 8" id="KW-0067">ATP-binding</keyword>
<dbReference type="CDD" id="cd03215">
    <property type="entry name" value="ABC_Carb_Monos_II"/>
    <property type="match status" value="1"/>
</dbReference>
<keyword evidence="4" id="KW-0677">Repeat</keyword>
<accession>A0A1N6IC83</accession>
<sequence length="540" mass="58714">MSTPAPYNQPQDAATHALGVEVLGATKSFGSFRALDKVSIKVAPGTIHALLGENGAGKSTLVKGLVGYGLLDEGQITADGREVKIASPRDAQALGIGMVYQHFTLATGLSVEENLLLARGRLSWRIDWKRERAALTEFMTRMPFRLPLDAPVAGLAAGEKQKLEILKQLYLRQRFLILDEPTSVLTPQEADEVLGLMRDLTTRGELTVLMITHKFREVMAYADDVTVLRKGRQVGTTAVAQTDREQLANWMMGTSSIVQAEASREEAPVLAEIRVERAARKPVDPEAAIRLELRDLSVQDDRGHTAVRHATLAVRAGEILGLAGVSGNGQKELVEALVGQRRPVAGEMQIAGAPYRATREEMTTRRVFAIPEEPLKNACVAGMSVAENLALRDFDRTPVCRGGWRLDRKAMRERATELIRDFNVRPPVPDRMIGTLSGGNVQRAVLARELGQPVDVLIVANPVFGLDFASVADIHARLIAARDAGAAVLLVSEDLDELLELADRIAVMAEGRLVYETPAAGAERAVLGRHMAGHMDEAVH</sequence>
<dbReference type="AlphaFoldDB" id="A0A1N6IC83"/>
<dbReference type="PANTHER" id="PTHR43790">
    <property type="entry name" value="CARBOHYDRATE TRANSPORT ATP-BINDING PROTEIN MG119-RELATED"/>
    <property type="match status" value="1"/>
</dbReference>
<dbReference type="Gene3D" id="3.40.50.300">
    <property type="entry name" value="P-loop containing nucleotide triphosphate hydrolases"/>
    <property type="match status" value="2"/>
</dbReference>
<dbReference type="OrthoDB" id="9776369at2"/>
<evidence type="ECO:0000256" key="5">
    <source>
        <dbReference type="ARBA" id="ARBA00022741"/>
    </source>
</evidence>
<dbReference type="InterPro" id="IPR003439">
    <property type="entry name" value="ABC_transporter-like_ATP-bd"/>
</dbReference>
<dbReference type="PROSITE" id="PS00211">
    <property type="entry name" value="ABC_TRANSPORTER_1"/>
    <property type="match status" value="1"/>
</dbReference>
<evidence type="ECO:0000256" key="1">
    <source>
        <dbReference type="ARBA" id="ARBA00022475"/>
    </source>
</evidence>
<evidence type="ECO:0000259" key="7">
    <source>
        <dbReference type="PROSITE" id="PS50893"/>
    </source>
</evidence>
<keyword evidence="9" id="KW-1185">Reference proteome</keyword>
<keyword evidence="2" id="KW-0997">Cell inner membrane</keyword>
<keyword evidence="5" id="KW-0547">Nucleotide-binding</keyword>
<dbReference type="EMBL" id="FSRU01000001">
    <property type="protein sequence ID" value="SIO29634.1"/>
    <property type="molecule type" value="Genomic_DNA"/>
</dbReference>
<dbReference type="SMART" id="SM00382">
    <property type="entry name" value="AAA"/>
    <property type="match status" value="1"/>
</dbReference>
<evidence type="ECO:0000313" key="9">
    <source>
        <dbReference type="Proteomes" id="UP000185151"/>
    </source>
</evidence>
<evidence type="ECO:0000256" key="2">
    <source>
        <dbReference type="ARBA" id="ARBA00022519"/>
    </source>
</evidence>
<dbReference type="GO" id="GO:0005524">
    <property type="term" value="F:ATP binding"/>
    <property type="evidence" value="ECO:0007669"/>
    <property type="project" value="UniProtKB-KW"/>
</dbReference>
<evidence type="ECO:0000256" key="6">
    <source>
        <dbReference type="ARBA" id="ARBA00022840"/>
    </source>
</evidence>
<dbReference type="PROSITE" id="PS50893">
    <property type="entry name" value="ABC_TRANSPORTER_2"/>
    <property type="match status" value="2"/>
</dbReference>
<dbReference type="InterPro" id="IPR050107">
    <property type="entry name" value="ABC_carbohydrate_import_ATPase"/>
</dbReference>
<organism evidence="8 9">
    <name type="scientific">Paraburkholderia phenazinium</name>
    <dbReference type="NCBI Taxonomy" id="60549"/>
    <lineage>
        <taxon>Bacteria</taxon>
        <taxon>Pseudomonadati</taxon>
        <taxon>Pseudomonadota</taxon>
        <taxon>Betaproteobacteria</taxon>
        <taxon>Burkholderiales</taxon>
        <taxon>Burkholderiaceae</taxon>
        <taxon>Paraburkholderia</taxon>
    </lineage>
</organism>
<dbReference type="CDD" id="cd03216">
    <property type="entry name" value="ABC_Carb_Monos_I"/>
    <property type="match status" value="1"/>
</dbReference>
<dbReference type="InterPro" id="IPR017871">
    <property type="entry name" value="ABC_transporter-like_CS"/>
</dbReference>
<dbReference type="RefSeq" id="WP_074295527.1">
    <property type="nucleotide sequence ID" value="NZ_FSRU01000001.1"/>
</dbReference>
<reference evidence="8 9" key="1">
    <citation type="submission" date="2016-11" db="EMBL/GenBank/DDBJ databases">
        <authorList>
            <person name="Jaros S."/>
            <person name="Januszkiewicz K."/>
            <person name="Wedrychowicz H."/>
        </authorList>
    </citation>
    <scope>NUCLEOTIDE SEQUENCE [LARGE SCALE GENOMIC DNA]</scope>
    <source>
        <strain evidence="8 9">GAS95</strain>
    </source>
</reference>
<feature type="domain" description="ABC transporter" evidence="7">
    <location>
        <begin position="291"/>
        <end position="535"/>
    </location>
</feature>
<gene>
    <name evidence="8" type="ORF">SAMN05444165_2029</name>
</gene>
<protein>
    <submittedName>
        <fullName evidence="8">Nucleoside ABC transporter ATP-binding protein</fullName>
    </submittedName>
</protein>
<dbReference type="InterPro" id="IPR027417">
    <property type="entry name" value="P-loop_NTPase"/>
</dbReference>
<dbReference type="InterPro" id="IPR003593">
    <property type="entry name" value="AAA+_ATPase"/>
</dbReference>
<dbReference type="GO" id="GO:0016887">
    <property type="term" value="F:ATP hydrolysis activity"/>
    <property type="evidence" value="ECO:0007669"/>
    <property type="project" value="InterPro"/>
</dbReference>
<dbReference type="PANTHER" id="PTHR43790:SF4">
    <property type="entry name" value="GUANOSINE IMPORT ATP-BINDING PROTEIN NUPO"/>
    <property type="match status" value="1"/>
</dbReference>
<feature type="domain" description="ABC transporter" evidence="7">
    <location>
        <begin position="20"/>
        <end position="255"/>
    </location>
</feature>
<keyword evidence="3" id="KW-0762">Sugar transport</keyword>
<dbReference type="SUPFAM" id="SSF52540">
    <property type="entry name" value="P-loop containing nucleoside triphosphate hydrolases"/>
    <property type="match status" value="2"/>
</dbReference>
<evidence type="ECO:0000313" key="8">
    <source>
        <dbReference type="EMBL" id="SIO29634.1"/>
    </source>
</evidence>
<name>A0A1N6IC83_9BURK</name>
<keyword evidence="2" id="KW-0472">Membrane</keyword>
<proteinExistence type="predicted"/>
<dbReference type="Pfam" id="PF00005">
    <property type="entry name" value="ABC_tran"/>
    <property type="match status" value="2"/>
</dbReference>
<evidence type="ECO:0000256" key="4">
    <source>
        <dbReference type="ARBA" id="ARBA00022737"/>
    </source>
</evidence>
<keyword evidence="1" id="KW-1003">Cell membrane</keyword>